<keyword evidence="4" id="KW-0862">Zinc</keyword>
<dbReference type="InterPro" id="IPR013088">
    <property type="entry name" value="Znf_NHR/GATA"/>
</dbReference>
<name>A0A1Y1XSN6_9FUNG</name>
<evidence type="ECO:0000256" key="2">
    <source>
        <dbReference type="ARBA" id="ARBA00022723"/>
    </source>
</evidence>
<dbReference type="PANTHER" id="PTHR10071">
    <property type="entry name" value="TRANSCRIPTION FACTOR GATA FAMILY MEMBER"/>
    <property type="match status" value="1"/>
</dbReference>
<reference evidence="8 9" key="1">
    <citation type="submission" date="2016-07" db="EMBL/GenBank/DDBJ databases">
        <title>Pervasive Adenine N6-methylation of Active Genes in Fungi.</title>
        <authorList>
            <consortium name="DOE Joint Genome Institute"/>
            <person name="Mondo S.J."/>
            <person name="Dannebaum R.O."/>
            <person name="Kuo R.C."/>
            <person name="Labutti K."/>
            <person name="Haridas S."/>
            <person name="Kuo A."/>
            <person name="Salamov A."/>
            <person name="Ahrendt S.R."/>
            <person name="Lipzen A."/>
            <person name="Sullivan W."/>
            <person name="Andreopoulos W.B."/>
            <person name="Clum A."/>
            <person name="Lindquist E."/>
            <person name="Daum C."/>
            <person name="Ramamoorthy G.K."/>
            <person name="Gryganskyi A."/>
            <person name="Culley D."/>
            <person name="Magnuson J.K."/>
            <person name="James T.Y."/>
            <person name="O'Malley M.A."/>
            <person name="Stajich J.E."/>
            <person name="Spatafora J.W."/>
            <person name="Visel A."/>
            <person name="Grigoriev I.V."/>
        </authorList>
    </citation>
    <scope>NUCLEOTIDE SEQUENCE [LARGE SCALE GENOMIC DNA]</scope>
    <source>
        <strain evidence="8 9">CBS 931.73</strain>
    </source>
</reference>
<comment type="subcellular location">
    <subcellularLocation>
        <location evidence="1">Nucleus</location>
    </subcellularLocation>
</comment>
<dbReference type="InParanoid" id="A0A1Y1XSN6"/>
<comment type="caution">
    <text evidence="8">The sequence shown here is derived from an EMBL/GenBank/DDBJ whole genome shotgun (WGS) entry which is preliminary data.</text>
</comment>
<dbReference type="SMART" id="SM00401">
    <property type="entry name" value="ZnF_GATA"/>
    <property type="match status" value="1"/>
</dbReference>
<evidence type="ECO:0000256" key="3">
    <source>
        <dbReference type="ARBA" id="ARBA00022771"/>
    </source>
</evidence>
<gene>
    <name evidence="8" type="ORF">K493DRAFT_306742</name>
</gene>
<dbReference type="Gene3D" id="3.30.50.10">
    <property type="entry name" value="Erythroid Transcription Factor GATA-1, subunit A"/>
    <property type="match status" value="1"/>
</dbReference>
<dbReference type="SUPFAM" id="SSF57716">
    <property type="entry name" value="Glucocorticoid receptor-like (DNA-binding domain)"/>
    <property type="match status" value="1"/>
</dbReference>
<dbReference type="GO" id="GO:0045944">
    <property type="term" value="P:positive regulation of transcription by RNA polymerase II"/>
    <property type="evidence" value="ECO:0007669"/>
    <property type="project" value="TreeGrafter"/>
</dbReference>
<organism evidence="8 9">
    <name type="scientific">Basidiobolus meristosporus CBS 931.73</name>
    <dbReference type="NCBI Taxonomy" id="1314790"/>
    <lineage>
        <taxon>Eukaryota</taxon>
        <taxon>Fungi</taxon>
        <taxon>Fungi incertae sedis</taxon>
        <taxon>Zoopagomycota</taxon>
        <taxon>Entomophthoromycotina</taxon>
        <taxon>Basidiobolomycetes</taxon>
        <taxon>Basidiobolales</taxon>
        <taxon>Basidiobolaceae</taxon>
        <taxon>Basidiobolus</taxon>
    </lineage>
</organism>
<dbReference type="GO" id="GO:0000122">
    <property type="term" value="P:negative regulation of transcription by RNA polymerase II"/>
    <property type="evidence" value="ECO:0007669"/>
    <property type="project" value="TreeGrafter"/>
</dbReference>
<dbReference type="OrthoDB" id="515401at2759"/>
<dbReference type="InterPro" id="IPR039355">
    <property type="entry name" value="Transcription_factor_GATA"/>
</dbReference>
<evidence type="ECO:0000256" key="6">
    <source>
        <dbReference type="PROSITE-ProRule" id="PRU00094"/>
    </source>
</evidence>
<evidence type="ECO:0000313" key="8">
    <source>
        <dbReference type="EMBL" id="ORX88324.1"/>
    </source>
</evidence>
<evidence type="ECO:0000259" key="7">
    <source>
        <dbReference type="PROSITE" id="PS50114"/>
    </source>
</evidence>
<feature type="domain" description="GATA-type" evidence="7">
    <location>
        <begin position="183"/>
        <end position="238"/>
    </location>
</feature>
<dbReference type="PROSITE" id="PS50114">
    <property type="entry name" value="GATA_ZN_FINGER_2"/>
    <property type="match status" value="1"/>
</dbReference>
<accession>A0A1Y1XSN6</accession>
<dbReference type="AlphaFoldDB" id="A0A1Y1XSN6"/>
<dbReference type="GO" id="GO:0008270">
    <property type="term" value="F:zinc ion binding"/>
    <property type="evidence" value="ECO:0007669"/>
    <property type="project" value="UniProtKB-KW"/>
</dbReference>
<keyword evidence="2" id="KW-0479">Metal-binding</keyword>
<dbReference type="GO" id="GO:0000981">
    <property type="term" value="F:DNA-binding transcription factor activity, RNA polymerase II-specific"/>
    <property type="evidence" value="ECO:0007669"/>
    <property type="project" value="TreeGrafter"/>
</dbReference>
<dbReference type="GO" id="GO:0000978">
    <property type="term" value="F:RNA polymerase II cis-regulatory region sequence-specific DNA binding"/>
    <property type="evidence" value="ECO:0007669"/>
    <property type="project" value="TreeGrafter"/>
</dbReference>
<dbReference type="InterPro" id="IPR000679">
    <property type="entry name" value="Znf_GATA"/>
</dbReference>
<protein>
    <recommendedName>
        <fullName evidence="7">GATA-type domain-containing protein</fullName>
    </recommendedName>
</protein>
<keyword evidence="3 6" id="KW-0863">Zinc-finger</keyword>
<dbReference type="CDD" id="cd00202">
    <property type="entry name" value="ZnF_GATA"/>
    <property type="match status" value="1"/>
</dbReference>
<evidence type="ECO:0000256" key="4">
    <source>
        <dbReference type="ARBA" id="ARBA00022833"/>
    </source>
</evidence>
<evidence type="ECO:0000313" key="9">
    <source>
        <dbReference type="Proteomes" id="UP000193498"/>
    </source>
</evidence>
<keyword evidence="5" id="KW-0539">Nucleus</keyword>
<evidence type="ECO:0000256" key="5">
    <source>
        <dbReference type="ARBA" id="ARBA00023242"/>
    </source>
</evidence>
<dbReference type="GO" id="GO:0005634">
    <property type="term" value="C:nucleus"/>
    <property type="evidence" value="ECO:0007669"/>
    <property type="project" value="UniProtKB-SubCell"/>
</dbReference>
<dbReference type="Pfam" id="PF00320">
    <property type="entry name" value="GATA"/>
    <property type="match status" value="1"/>
</dbReference>
<keyword evidence="9" id="KW-1185">Reference proteome</keyword>
<sequence length="356" mass="40298">MSFSSQHYTIPQLGLDDNPFTDRFTPSDTSHSPWLEYGLVASHAETSFLHPLPSGTPVPPQAARWEYRAFPGIAEHYVDNSLGQNCFGLYTDGSYPSSFLDPLDDGKFSACLKSAPQEIQLKRLDTPMSKKKKTIKSPGRKKQRGCPFTVRQHEGSGYPYTDSRSLNGQPLHPLYTTEKSKSDTRELACWNCQTTSTPLWRRTSDRLHPLCNACGLYYKHYKVHRPLHFSQKAVKLGRTEHPPPRVDSVAKAEVEVEKQCATAEEHLRRKIQLSYGSHGETPKPGCHRNAPQEDGEVHRPRCCLKLRGISKNALALLDLDDQRFQEAISRFTSQELDKWYDLFISRAVALKSLAKS</sequence>
<evidence type="ECO:0000256" key="1">
    <source>
        <dbReference type="ARBA" id="ARBA00004123"/>
    </source>
</evidence>
<proteinExistence type="predicted"/>
<dbReference type="EMBL" id="MCFE01000537">
    <property type="protein sequence ID" value="ORX88324.1"/>
    <property type="molecule type" value="Genomic_DNA"/>
</dbReference>
<dbReference type="STRING" id="1314790.A0A1Y1XSN6"/>
<dbReference type="Proteomes" id="UP000193498">
    <property type="component" value="Unassembled WGS sequence"/>
</dbReference>
<dbReference type="PANTHER" id="PTHR10071:SF281">
    <property type="entry name" value="BOX A-BINDING FACTOR-RELATED"/>
    <property type="match status" value="1"/>
</dbReference>